<feature type="transmembrane region" description="Helical" evidence="1">
    <location>
        <begin position="76"/>
        <end position="98"/>
    </location>
</feature>
<gene>
    <name evidence="2" type="ORF">CDL15_Pgr007216</name>
</gene>
<proteinExistence type="predicted"/>
<evidence type="ECO:0000313" key="3">
    <source>
        <dbReference type="Proteomes" id="UP000197138"/>
    </source>
</evidence>
<keyword evidence="1" id="KW-0812">Transmembrane</keyword>
<keyword evidence="1" id="KW-1133">Transmembrane helix</keyword>
<sequence>MLSRWQLALEEFSNLRGWTFMQGVESGLIEQIADDVRSKVDHVSLDLRVDDHDDEKNSLQVTKHATDGDEPTCTKFVRAIGLVYALCFVTMFTVRGILN</sequence>
<evidence type="ECO:0000256" key="1">
    <source>
        <dbReference type="SAM" id="Phobius"/>
    </source>
</evidence>
<organism evidence="2 3">
    <name type="scientific">Punica granatum</name>
    <name type="common">Pomegranate</name>
    <dbReference type="NCBI Taxonomy" id="22663"/>
    <lineage>
        <taxon>Eukaryota</taxon>
        <taxon>Viridiplantae</taxon>
        <taxon>Streptophyta</taxon>
        <taxon>Embryophyta</taxon>
        <taxon>Tracheophyta</taxon>
        <taxon>Spermatophyta</taxon>
        <taxon>Magnoliopsida</taxon>
        <taxon>eudicotyledons</taxon>
        <taxon>Gunneridae</taxon>
        <taxon>Pentapetalae</taxon>
        <taxon>rosids</taxon>
        <taxon>malvids</taxon>
        <taxon>Myrtales</taxon>
        <taxon>Lythraceae</taxon>
        <taxon>Punica</taxon>
    </lineage>
</organism>
<dbReference type="EMBL" id="MTKT01002214">
    <property type="protein sequence ID" value="OWM81185.1"/>
    <property type="molecule type" value="Genomic_DNA"/>
</dbReference>
<dbReference type="Proteomes" id="UP000197138">
    <property type="component" value="Unassembled WGS sequence"/>
</dbReference>
<dbReference type="AlphaFoldDB" id="A0A218X7H5"/>
<comment type="caution">
    <text evidence="2">The sequence shown here is derived from an EMBL/GenBank/DDBJ whole genome shotgun (WGS) entry which is preliminary data.</text>
</comment>
<name>A0A218X7H5_PUNGR</name>
<reference evidence="3" key="1">
    <citation type="journal article" date="2017" name="Plant J.">
        <title>The pomegranate (Punica granatum L.) genome and the genomics of punicalagin biosynthesis.</title>
        <authorList>
            <person name="Qin G."/>
            <person name="Xu C."/>
            <person name="Ming R."/>
            <person name="Tang H."/>
            <person name="Guyot R."/>
            <person name="Kramer E.M."/>
            <person name="Hu Y."/>
            <person name="Yi X."/>
            <person name="Qi Y."/>
            <person name="Xu X."/>
            <person name="Gao Z."/>
            <person name="Pan H."/>
            <person name="Jian J."/>
            <person name="Tian Y."/>
            <person name="Yue Z."/>
            <person name="Xu Y."/>
        </authorList>
    </citation>
    <scope>NUCLEOTIDE SEQUENCE [LARGE SCALE GENOMIC DNA]</scope>
    <source>
        <strain evidence="3">cv. Dabenzi</strain>
    </source>
</reference>
<protein>
    <submittedName>
        <fullName evidence="2">Uncharacterized protein</fullName>
    </submittedName>
</protein>
<keyword evidence="1" id="KW-0472">Membrane</keyword>
<evidence type="ECO:0000313" key="2">
    <source>
        <dbReference type="EMBL" id="OWM81185.1"/>
    </source>
</evidence>
<accession>A0A218X7H5</accession>